<feature type="domain" description="Origin recognition complex subunit 3 N-terminal" evidence="11">
    <location>
        <begin position="27"/>
        <end position="356"/>
    </location>
</feature>
<proteinExistence type="inferred from homology"/>
<comment type="subcellular location">
    <subcellularLocation>
        <location evidence="1">Nucleus</location>
    </subcellularLocation>
</comment>
<evidence type="ECO:0000259" key="13">
    <source>
        <dbReference type="Pfam" id="PF19675"/>
    </source>
</evidence>
<reference evidence="14" key="1">
    <citation type="journal article" date="2024" name="Gigascience">
        <title>Chromosome-level genome of the poultry shaft louse Menopon gallinae provides insight into the host-switching and adaptive evolution of parasitic lice.</title>
        <authorList>
            <person name="Xu Y."/>
            <person name="Ma L."/>
            <person name="Liu S."/>
            <person name="Liang Y."/>
            <person name="Liu Q."/>
            <person name="He Z."/>
            <person name="Tian L."/>
            <person name="Duan Y."/>
            <person name="Cai W."/>
            <person name="Li H."/>
            <person name="Song F."/>
        </authorList>
    </citation>
    <scope>NUCLEOTIDE SEQUENCE</scope>
    <source>
        <strain evidence="14">Cailab_2023a</strain>
    </source>
</reference>
<evidence type="ECO:0000256" key="9">
    <source>
        <dbReference type="ARBA" id="ARBA00045241"/>
    </source>
</evidence>
<comment type="caution">
    <text evidence="14">The sequence shown here is derived from an EMBL/GenBank/DDBJ whole genome shotgun (WGS) entry which is preliminary data.</text>
</comment>
<evidence type="ECO:0000256" key="7">
    <source>
        <dbReference type="ARBA" id="ARBA00023242"/>
    </source>
</evidence>
<evidence type="ECO:0000259" key="11">
    <source>
        <dbReference type="Pfam" id="PF07034"/>
    </source>
</evidence>
<dbReference type="EMBL" id="JARGDH010000002">
    <property type="protein sequence ID" value="KAL0274516.1"/>
    <property type="molecule type" value="Genomic_DNA"/>
</dbReference>
<dbReference type="AlphaFoldDB" id="A0AAW2HXW5"/>
<dbReference type="Pfam" id="PF18137">
    <property type="entry name" value="WHD_ORC"/>
    <property type="match status" value="1"/>
</dbReference>
<keyword evidence="5" id="KW-0235">DNA replication</keyword>
<gene>
    <name evidence="14" type="ORF">PYX00_002616</name>
</gene>
<dbReference type="CDD" id="cd20704">
    <property type="entry name" value="Orc3"/>
    <property type="match status" value="1"/>
</dbReference>
<dbReference type="Pfam" id="PF07034">
    <property type="entry name" value="ORC3_N"/>
    <property type="match status" value="1"/>
</dbReference>
<dbReference type="GO" id="GO:0005664">
    <property type="term" value="C:nuclear origin of replication recognition complex"/>
    <property type="evidence" value="ECO:0007669"/>
    <property type="project" value="InterPro"/>
</dbReference>
<keyword evidence="4" id="KW-0597">Phosphoprotein</keyword>
<keyword evidence="7" id="KW-0539">Nucleus</keyword>
<evidence type="ECO:0000256" key="8">
    <source>
        <dbReference type="ARBA" id="ARBA00026084"/>
    </source>
</evidence>
<evidence type="ECO:0000256" key="6">
    <source>
        <dbReference type="ARBA" id="ARBA00023125"/>
    </source>
</evidence>
<evidence type="ECO:0000256" key="5">
    <source>
        <dbReference type="ARBA" id="ARBA00022705"/>
    </source>
</evidence>
<dbReference type="GO" id="GO:0005656">
    <property type="term" value="C:nuclear pre-replicative complex"/>
    <property type="evidence" value="ECO:0007669"/>
    <property type="project" value="TreeGrafter"/>
</dbReference>
<comment type="similarity">
    <text evidence="2">Belongs to the ORC3 family.</text>
</comment>
<name>A0AAW2HXW5_9NEOP</name>
<evidence type="ECO:0000259" key="12">
    <source>
        <dbReference type="Pfam" id="PF18137"/>
    </source>
</evidence>
<evidence type="ECO:0000256" key="10">
    <source>
        <dbReference type="SAM" id="MobiDB-lite"/>
    </source>
</evidence>
<dbReference type="PANTHER" id="PTHR12748">
    <property type="entry name" value="ORIGIN RECOGNITION COMPLEX SUBUNIT 3"/>
    <property type="match status" value="1"/>
</dbReference>
<evidence type="ECO:0000256" key="3">
    <source>
        <dbReference type="ARBA" id="ARBA00019085"/>
    </source>
</evidence>
<evidence type="ECO:0000256" key="2">
    <source>
        <dbReference type="ARBA" id="ARBA00010977"/>
    </source>
</evidence>
<dbReference type="PANTHER" id="PTHR12748:SF0">
    <property type="entry name" value="ORIGIN RECOGNITION COMPLEX SUBUNIT 3"/>
    <property type="match status" value="1"/>
</dbReference>
<sequence>MESTSSIAQGSFLFLPEGFSLSKFKNRKRKLEGTYENKWEIAFHKVWGAIHKEIKTINEQLFSKVLEDLIHHMKEIHNTITLNGGVIPCEILLTGSNLSDHKLLFSTFIQDSKKNITPYVTSLWSWNCGNIKSTIQNLVSQIIGIKRCKRKIEDGKKITEEEEDEDIEDDNDGDGDIDNELMDVDEHSSSKNEKKYSLNNCFQMNQYNFSTLSSWYECQCKPDGKRKPVIIIIPDFESFAPKVLGDLILLLSAYSSAIPFILVFGVATTPVAVYQNLSRKVLSQLVIQLFKSEPSPSLLNKVVENVLFSERCPFRLGNKCMTFLTDIFLFHSFSVHGFIQGYKYCLMEHFFKRNHFSLCCPWDNVTDEANELTEEELENIRKLPSFKKLVEDSPKDERKSLLLNSDFTRTISAKMMKDLIEYTRTFHIALKILHIITNDLPKNPLGRYLREYYCKSVSVCVYESEEYKECMKLLSLQSQKELFTKINEVINFLNMVMDKTEKFRSVSVKLTELVDSLQKGDSEDAAKELAYANNFEDLRNSFLDCIHGDIVKEFLKPPIDLPLHEVVYFDNLSAVRRRISGSPRGAIHLALSDPQGYLNCNCCSLPSSSEQILSVFPDLSIAYKTHLECNKMINMYDWLQSFAAIVKQDDSENDGEIDKELQARFTRAVSELQFLGFIKPSRAKTDHVSRLTWGNS</sequence>
<evidence type="ECO:0000313" key="14">
    <source>
        <dbReference type="EMBL" id="KAL0274516.1"/>
    </source>
</evidence>
<evidence type="ECO:0000256" key="1">
    <source>
        <dbReference type="ARBA" id="ARBA00004123"/>
    </source>
</evidence>
<keyword evidence="6" id="KW-0238">DNA-binding</keyword>
<comment type="subunit">
    <text evidence="8">Component of ORC, a complex composed of at least 6 subunits: ORC1, ORC2, ORC3, ORC4, ORC5 and ORC6. ORC is regulated in a cell-cycle dependent manner. It is sequentially assembled at the exit from anaphase of mitosis and disassembled as cells enter S phase.</text>
</comment>
<evidence type="ECO:0000256" key="4">
    <source>
        <dbReference type="ARBA" id="ARBA00022553"/>
    </source>
</evidence>
<protein>
    <recommendedName>
        <fullName evidence="3">Origin recognition complex subunit 3</fullName>
    </recommendedName>
</protein>
<feature type="compositionally biased region" description="Acidic residues" evidence="10">
    <location>
        <begin position="160"/>
        <end position="181"/>
    </location>
</feature>
<feature type="domain" description="Origin recognition complex subunit 3 insertion" evidence="13">
    <location>
        <begin position="370"/>
        <end position="528"/>
    </location>
</feature>
<accession>A0AAW2HXW5</accession>
<dbReference type="InterPro" id="IPR045667">
    <property type="entry name" value="ORC3_N"/>
</dbReference>
<comment type="function">
    <text evidence="9">Component of the origin recognition complex (ORC) that binds origins of replication. DNA-binding is ATP-dependent. The specific DNA sequences that define origins of replication have not been identified yet. ORC is required to assemble the pre-replication complex necessary to initiate DNA replication. Binds histone H3 and H4 trimethylation marks H3K9me3, H3K27me3 and H4K20me3.</text>
</comment>
<dbReference type="InterPro" id="IPR045663">
    <property type="entry name" value="ORC3_ins"/>
</dbReference>
<dbReference type="GO" id="GO:0031261">
    <property type="term" value="C:DNA replication preinitiation complex"/>
    <property type="evidence" value="ECO:0007669"/>
    <property type="project" value="TreeGrafter"/>
</dbReference>
<organism evidence="14">
    <name type="scientific">Menopon gallinae</name>
    <name type="common">poultry shaft louse</name>
    <dbReference type="NCBI Taxonomy" id="328185"/>
    <lineage>
        <taxon>Eukaryota</taxon>
        <taxon>Metazoa</taxon>
        <taxon>Ecdysozoa</taxon>
        <taxon>Arthropoda</taxon>
        <taxon>Hexapoda</taxon>
        <taxon>Insecta</taxon>
        <taxon>Pterygota</taxon>
        <taxon>Neoptera</taxon>
        <taxon>Paraneoptera</taxon>
        <taxon>Psocodea</taxon>
        <taxon>Troctomorpha</taxon>
        <taxon>Phthiraptera</taxon>
        <taxon>Amblycera</taxon>
        <taxon>Menoponidae</taxon>
        <taxon>Menopon</taxon>
    </lineage>
</organism>
<feature type="region of interest" description="Disordered" evidence="10">
    <location>
        <begin position="159"/>
        <end position="181"/>
    </location>
</feature>
<dbReference type="GO" id="GO:0003688">
    <property type="term" value="F:DNA replication origin binding"/>
    <property type="evidence" value="ECO:0007669"/>
    <property type="project" value="TreeGrafter"/>
</dbReference>
<feature type="domain" description="Origin recognition complex subunit 3 winged helix C-terminal" evidence="12">
    <location>
        <begin position="584"/>
        <end position="693"/>
    </location>
</feature>
<dbReference type="Pfam" id="PF19675">
    <property type="entry name" value="ORC3_ins"/>
    <property type="match status" value="1"/>
</dbReference>
<dbReference type="InterPro" id="IPR020795">
    <property type="entry name" value="ORC3"/>
</dbReference>
<dbReference type="InterPro" id="IPR040855">
    <property type="entry name" value="ORC_WH_C"/>
</dbReference>
<dbReference type="GO" id="GO:0006270">
    <property type="term" value="P:DNA replication initiation"/>
    <property type="evidence" value="ECO:0007669"/>
    <property type="project" value="TreeGrafter"/>
</dbReference>